<dbReference type="Proteomes" id="UP001373714">
    <property type="component" value="Unassembled WGS sequence"/>
</dbReference>
<evidence type="ECO:0000256" key="2">
    <source>
        <dbReference type="SAM" id="Phobius"/>
    </source>
</evidence>
<keyword evidence="2" id="KW-0812">Transmembrane</keyword>
<protein>
    <submittedName>
        <fullName evidence="3">Uncharacterized protein</fullName>
    </submittedName>
</protein>
<proteinExistence type="predicted"/>
<feature type="transmembrane region" description="Helical" evidence="2">
    <location>
        <begin position="64"/>
        <end position="84"/>
    </location>
</feature>
<keyword evidence="2" id="KW-1133">Transmembrane helix</keyword>
<keyword evidence="2" id="KW-0472">Membrane</keyword>
<dbReference type="AlphaFoldDB" id="A0AAV9TVX6"/>
<gene>
    <name evidence="3" type="ORF">TWF730_006172</name>
</gene>
<sequence>MNVARALHSRYLPPRPLLPRPALSRYLLPGPRPSTARSLANSPPPPINGTMQQQIDKDQFNARFFSTTMVGIYAFGDGLVIWFIQDSIKEGRKSKDA</sequence>
<evidence type="ECO:0000256" key="1">
    <source>
        <dbReference type="SAM" id="MobiDB-lite"/>
    </source>
</evidence>
<reference evidence="3 4" key="1">
    <citation type="submission" date="2019-10" db="EMBL/GenBank/DDBJ databases">
        <authorList>
            <person name="Palmer J.M."/>
        </authorList>
    </citation>
    <scope>NUCLEOTIDE SEQUENCE [LARGE SCALE GENOMIC DNA]</scope>
    <source>
        <strain evidence="3 4">TWF730</strain>
    </source>
</reference>
<evidence type="ECO:0000313" key="3">
    <source>
        <dbReference type="EMBL" id="KAK6329624.1"/>
    </source>
</evidence>
<comment type="caution">
    <text evidence="3">The sequence shown here is derived from an EMBL/GenBank/DDBJ whole genome shotgun (WGS) entry which is preliminary data.</text>
</comment>
<keyword evidence="4" id="KW-1185">Reference proteome</keyword>
<dbReference type="EMBL" id="JAVHNS010000022">
    <property type="protein sequence ID" value="KAK6329624.1"/>
    <property type="molecule type" value="Genomic_DNA"/>
</dbReference>
<evidence type="ECO:0000313" key="4">
    <source>
        <dbReference type="Proteomes" id="UP001373714"/>
    </source>
</evidence>
<organism evidence="3 4">
    <name type="scientific">Orbilia blumenaviensis</name>
    <dbReference type="NCBI Taxonomy" id="1796055"/>
    <lineage>
        <taxon>Eukaryota</taxon>
        <taxon>Fungi</taxon>
        <taxon>Dikarya</taxon>
        <taxon>Ascomycota</taxon>
        <taxon>Pezizomycotina</taxon>
        <taxon>Orbiliomycetes</taxon>
        <taxon>Orbiliales</taxon>
        <taxon>Orbiliaceae</taxon>
        <taxon>Orbilia</taxon>
    </lineage>
</organism>
<accession>A0AAV9TVX6</accession>
<feature type="region of interest" description="Disordered" evidence="1">
    <location>
        <begin position="28"/>
        <end position="52"/>
    </location>
</feature>
<name>A0AAV9TVX6_9PEZI</name>